<accession>A0ABV1NT19</accession>
<proteinExistence type="predicted"/>
<evidence type="ECO:0008006" key="4">
    <source>
        <dbReference type="Google" id="ProtNLM"/>
    </source>
</evidence>
<gene>
    <name evidence="2" type="ORF">V6R90_00065</name>
</gene>
<organism evidence="2 3">
    <name type="scientific">Nocardioides kribbensis</name>
    <dbReference type="NCBI Taxonomy" id="305517"/>
    <lineage>
        <taxon>Bacteria</taxon>
        <taxon>Bacillati</taxon>
        <taxon>Actinomycetota</taxon>
        <taxon>Actinomycetes</taxon>
        <taxon>Propionibacteriales</taxon>
        <taxon>Nocardioidaceae</taxon>
        <taxon>Nocardioides</taxon>
    </lineage>
</organism>
<feature type="region of interest" description="Disordered" evidence="1">
    <location>
        <begin position="150"/>
        <end position="177"/>
    </location>
</feature>
<reference evidence="2 3" key="1">
    <citation type="submission" date="2024-02" db="EMBL/GenBank/DDBJ databases">
        <title>Full genome sequence of Nocardioides kribbensis.</title>
        <authorList>
            <person name="Poletto B.L."/>
            <person name="Silva G."/>
            <person name="Galante D."/>
            <person name="Campos K.R."/>
            <person name="Santos M.B.N."/>
            <person name="Sacchi C.T."/>
        </authorList>
    </citation>
    <scope>NUCLEOTIDE SEQUENCE [LARGE SCALE GENOMIC DNA]</scope>
    <source>
        <strain evidence="2 3">O4R</strain>
    </source>
</reference>
<keyword evidence="3" id="KW-1185">Reference proteome</keyword>
<evidence type="ECO:0000313" key="2">
    <source>
        <dbReference type="EMBL" id="MEQ7845651.1"/>
    </source>
</evidence>
<sequence length="504" mass="53978">MPPSTPPARPRARTRRALVGVLTLLTAVVASLLVGASSSPGWSADLSGRLTSQSPSRSYDVDTPAGTLAARVDVELRRDSGHLARRAARVTPPTLTVSLRRPDGSVVMSDSGTSPVRISGRVAAGSYRLVVRTSYPLRDRYLAYTADLTLPTASGTPTPTPTPTATATPTPTAPTPVTTDLAQESCGTWVLYQVSSVTDLERLRPRIEAALALPGVVGFSVRFPWDAVDLTGTQTTHPVLDLADEIARGAGKALSIRFMAGAHTPARVFDAGAASYLVDGARVPLPWDSTTGTNDVFLREYAAYARKLAAWSRAHDVHLLHLSWYGLDWAELNHGAEVRAAAGYTQAAWLQGHRELVDVAASLASGDLAVELPLSGYGPLSGGQSAALADHVVSLVGADSDRFFVQANGWDETREWGSPDMTVEGQFDRIWAKPVERGLQMIQPDGYDWTRVFDRLRTSGATYGEVYLPSFWQVPGPTPAYDNNTEARIAQLEKEIAAFGATCS</sequence>
<evidence type="ECO:0000256" key="1">
    <source>
        <dbReference type="SAM" id="MobiDB-lite"/>
    </source>
</evidence>
<protein>
    <recommendedName>
        <fullName evidence="4">DUF4434 domain-containing protein</fullName>
    </recommendedName>
</protein>
<dbReference type="EMBL" id="JBEGDP010000001">
    <property type="protein sequence ID" value="MEQ7845651.1"/>
    <property type="molecule type" value="Genomic_DNA"/>
</dbReference>
<evidence type="ECO:0000313" key="3">
    <source>
        <dbReference type="Proteomes" id="UP001482520"/>
    </source>
</evidence>
<feature type="region of interest" description="Disordered" evidence="1">
    <location>
        <begin position="38"/>
        <end position="63"/>
    </location>
</feature>
<name>A0ABV1NT19_9ACTN</name>
<dbReference type="RefSeq" id="WP_349803358.1">
    <property type="nucleotide sequence ID" value="NZ_JBEGDP010000001.1"/>
</dbReference>
<dbReference type="Proteomes" id="UP001482520">
    <property type="component" value="Unassembled WGS sequence"/>
</dbReference>
<comment type="caution">
    <text evidence="2">The sequence shown here is derived from an EMBL/GenBank/DDBJ whole genome shotgun (WGS) entry which is preliminary data.</text>
</comment>